<dbReference type="Proteomes" id="UP000616499">
    <property type="component" value="Unassembled WGS sequence"/>
</dbReference>
<protein>
    <submittedName>
        <fullName evidence="1">Uncharacterized protein</fullName>
    </submittedName>
</protein>
<dbReference type="RefSeq" id="WP_188866920.1">
    <property type="nucleotide sequence ID" value="NZ_BMNW01000006.1"/>
</dbReference>
<accession>A0ABQ2GWB6</accession>
<evidence type="ECO:0000313" key="1">
    <source>
        <dbReference type="EMBL" id="GGM16892.1"/>
    </source>
</evidence>
<name>A0ABQ2GWB6_9PSED</name>
<comment type="caution">
    <text evidence="1">The sequence shown here is derived from an EMBL/GenBank/DDBJ whole genome shotgun (WGS) entry which is preliminary data.</text>
</comment>
<proteinExistence type="predicted"/>
<dbReference type="EMBL" id="BMNW01000006">
    <property type="protein sequence ID" value="GGM16892.1"/>
    <property type="molecule type" value="Genomic_DNA"/>
</dbReference>
<sequence>MTTAGLPSLLAAPNWRDALISHLEYSMVAAVLYQNNVIVLSIHPDTPGDVQRRDYSDRDGCLPASMV</sequence>
<reference evidence="2" key="1">
    <citation type="journal article" date="2019" name="Int. J. Syst. Evol. Microbiol.">
        <title>The Global Catalogue of Microorganisms (GCM) 10K type strain sequencing project: providing services to taxonomists for standard genome sequencing and annotation.</title>
        <authorList>
            <consortium name="The Broad Institute Genomics Platform"/>
            <consortium name="The Broad Institute Genome Sequencing Center for Infectious Disease"/>
            <person name="Wu L."/>
            <person name="Ma J."/>
        </authorList>
    </citation>
    <scope>NUCLEOTIDE SEQUENCE [LARGE SCALE GENOMIC DNA]</scope>
    <source>
        <strain evidence="2">JCM 13501</strain>
    </source>
</reference>
<keyword evidence="2" id="KW-1185">Reference proteome</keyword>
<evidence type="ECO:0000313" key="2">
    <source>
        <dbReference type="Proteomes" id="UP000616499"/>
    </source>
</evidence>
<organism evidence="1 2">
    <name type="scientific">Pseudomonas asuensis</name>
    <dbReference type="NCBI Taxonomy" id="1825787"/>
    <lineage>
        <taxon>Bacteria</taxon>
        <taxon>Pseudomonadati</taxon>
        <taxon>Pseudomonadota</taxon>
        <taxon>Gammaproteobacteria</taxon>
        <taxon>Pseudomonadales</taxon>
        <taxon>Pseudomonadaceae</taxon>
        <taxon>Pseudomonas</taxon>
    </lineage>
</organism>
<gene>
    <name evidence="1" type="ORF">GCM10009425_29880</name>
</gene>